<name>A0A0F2LXK9_SPOSC</name>
<dbReference type="RefSeq" id="XP_016583906.1">
    <property type="nucleotide sequence ID" value="XM_016736817.1"/>
</dbReference>
<proteinExistence type="predicted"/>
<evidence type="ECO:0000313" key="2">
    <source>
        <dbReference type="EMBL" id="KJR81230.1"/>
    </source>
</evidence>
<comment type="caution">
    <text evidence="2">The sequence shown here is derived from an EMBL/GenBank/DDBJ whole genome shotgun (WGS) entry which is preliminary data.</text>
</comment>
<reference evidence="2 3" key="1">
    <citation type="journal article" date="2014" name="BMC Genomics">
        <title>Comparative genomics of the major fungal agents of human and animal Sporotrichosis: Sporothrix schenckii and Sporothrix brasiliensis.</title>
        <authorList>
            <person name="Teixeira M.M."/>
            <person name="de Almeida L.G."/>
            <person name="Kubitschek-Barreira P."/>
            <person name="Alves F.L."/>
            <person name="Kioshima E.S."/>
            <person name="Abadio A.K."/>
            <person name="Fernandes L."/>
            <person name="Derengowski L.S."/>
            <person name="Ferreira K.S."/>
            <person name="Souza R.C."/>
            <person name="Ruiz J.C."/>
            <person name="de Andrade N.C."/>
            <person name="Paes H.C."/>
            <person name="Nicola A.M."/>
            <person name="Albuquerque P."/>
            <person name="Gerber A.L."/>
            <person name="Martins V.P."/>
            <person name="Peconick L.D."/>
            <person name="Neto A.V."/>
            <person name="Chaucanez C.B."/>
            <person name="Silva P.A."/>
            <person name="Cunha O.L."/>
            <person name="de Oliveira F.F."/>
            <person name="dos Santos T.C."/>
            <person name="Barros A.L."/>
            <person name="Soares M.A."/>
            <person name="de Oliveira L.M."/>
            <person name="Marini M.M."/>
            <person name="Villalobos-Duno H."/>
            <person name="Cunha M.M."/>
            <person name="de Hoog S."/>
            <person name="da Silveira J.F."/>
            <person name="Henrissat B."/>
            <person name="Nino-Vega G.A."/>
            <person name="Cisalpino P.S."/>
            <person name="Mora-Montes H.M."/>
            <person name="Almeida S.R."/>
            <person name="Stajich J.E."/>
            <person name="Lopes-Bezerra L.M."/>
            <person name="Vasconcelos A.T."/>
            <person name="Felipe M.S."/>
        </authorList>
    </citation>
    <scope>NUCLEOTIDE SEQUENCE [LARGE SCALE GENOMIC DNA]</scope>
    <source>
        <strain evidence="2 3">1099-18</strain>
    </source>
</reference>
<sequence length="145" mass="16195">MAGGLDNERDKRRASLSTQDFRMRMGGWLDGERGVVCSRSRVVRKRSESSAELVADGRGGGQHTRRRPPSVREMELLDWEGRRKRALSEASTSLRLTMDGIKMQVAMKQQVRLVGGAARAGNTEKARLRAWTSKPIQPISGQFGR</sequence>
<dbReference type="Proteomes" id="UP000033710">
    <property type="component" value="Unassembled WGS sequence"/>
</dbReference>
<evidence type="ECO:0000256" key="1">
    <source>
        <dbReference type="SAM" id="MobiDB-lite"/>
    </source>
</evidence>
<reference evidence="2 3" key="2">
    <citation type="journal article" date="2015" name="Eukaryot. Cell">
        <title>Asexual propagation of a virulent clone complex in a human and feline outbreak of sporotrichosis.</title>
        <authorList>
            <person name="Teixeira Mde M."/>
            <person name="Rodrigues A.M."/>
            <person name="Tsui C.K."/>
            <person name="de Almeida L.G."/>
            <person name="Van Diepeningen A.D."/>
            <person name="van den Ende B.G."/>
            <person name="Fernandes G.F."/>
            <person name="Kano R."/>
            <person name="Hamelin R.C."/>
            <person name="Lopes-Bezerra L.M."/>
            <person name="Vasconcelos A.T."/>
            <person name="de Hoog S."/>
            <person name="de Camargo Z.P."/>
            <person name="Felipe M.S."/>
        </authorList>
    </citation>
    <scope>NUCLEOTIDE SEQUENCE [LARGE SCALE GENOMIC DNA]</scope>
    <source>
        <strain evidence="2 3">1099-18</strain>
    </source>
</reference>
<dbReference type="GeneID" id="27672094"/>
<organism evidence="2 3">
    <name type="scientific">Sporothrix schenckii 1099-18</name>
    <dbReference type="NCBI Taxonomy" id="1397361"/>
    <lineage>
        <taxon>Eukaryota</taxon>
        <taxon>Fungi</taxon>
        <taxon>Dikarya</taxon>
        <taxon>Ascomycota</taxon>
        <taxon>Pezizomycotina</taxon>
        <taxon>Sordariomycetes</taxon>
        <taxon>Sordariomycetidae</taxon>
        <taxon>Ophiostomatales</taxon>
        <taxon>Ophiostomataceae</taxon>
        <taxon>Sporothrix</taxon>
    </lineage>
</organism>
<feature type="region of interest" description="Disordered" evidence="1">
    <location>
        <begin position="47"/>
        <end position="70"/>
    </location>
</feature>
<protein>
    <submittedName>
        <fullName evidence="2">Uncharacterized protein</fullName>
    </submittedName>
</protein>
<dbReference type="KEGG" id="ssck:SPSK_10376"/>
<accession>A0A0F2LXK9</accession>
<dbReference type="EMBL" id="AXCR01000011">
    <property type="protein sequence ID" value="KJR81230.1"/>
    <property type="molecule type" value="Genomic_DNA"/>
</dbReference>
<gene>
    <name evidence="2" type="ORF">SPSK_10376</name>
</gene>
<dbReference type="AlphaFoldDB" id="A0A0F2LXK9"/>
<evidence type="ECO:0000313" key="3">
    <source>
        <dbReference type="Proteomes" id="UP000033710"/>
    </source>
</evidence>
<dbReference type="VEuPathDB" id="FungiDB:SPSK_10376"/>